<feature type="transmembrane region" description="Helical" evidence="1">
    <location>
        <begin position="39"/>
        <end position="60"/>
    </location>
</feature>
<evidence type="ECO:0000313" key="4">
    <source>
        <dbReference type="Proteomes" id="UP000268014"/>
    </source>
</evidence>
<reference evidence="5" key="1">
    <citation type="submission" date="2017-02" db="UniProtKB">
        <authorList>
            <consortium name="WormBaseParasite"/>
        </authorList>
    </citation>
    <scope>IDENTIFICATION</scope>
</reference>
<dbReference type="Proteomes" id="UP000268014">
    <property type="component" value="Unassembled WGS sequence"/>
</dbReference>
<evidence type="ECO:0000256" key="1">
    <source>
        <dbReference type="SAM" id="Phobius"/>
    </source>
</evidence>
<dbReference type="Pfam" id="PF10328">
    <property type="entry name" value="7TM_GPCR_Srx"/>
    <property type="match status" value="1"/>
</dbReference>
<keyword evidence="1" id="KW-0472">Membrane</keyword>
<name>A0A0N4W4R8_HAEPC</name>
<feature type="transmembrane region" description="Helical" evidence="1">
    <location>
        <begin position="80"/>
        <end position="106"/>
    </location>
</feature>
<feature type="transmembrane region" description="Helical" evidence="1">
    <location>
        <begin position="169"/>
        <end position="195"/>
    </location>
</feature>
<evidence type="ECO:0000259" key="2">
    <source>
        <dbReference type="Pfam" id="PF10328"/>
    </source>
</evidence>
<keyword evidence="1" id="KW-1133">Transmembrane helix</keyword>
<dbReference type="SUPFAM" id="SSF81321">
    <property type="entry name" value="Family A G protein-coupled receptor-like"/>
    <property type="match status" value="1"/>
</dbReference>
<keyword evidence="1" id="KW-0812">Transmembrane</keyword>
<feature type="domain" description="7TM GPCR serpentine receptor class x (Srx)" evidence="2">
    <location>
        <begin position="52"/>
        <end position="202"/>
    </location>
</feature>
<reference evidence="3 4" key="2">
    <citation type="submission" date="2018-11" db="EMBL/GenBank/DDBJ databases">
        <authorList>
            <consortium name="Pathogen Informatics"/>
        </authorList>
    </citation>
    <scope>NUCLEOTIDE SEQUENCE [LARGE SCALE GENOMIC DNA]</scope>
    <source>
        <strain evidence="3 4">MHpl1</strain>
    </source>
</reference>
<dbReference type="OMA" id="NTIVIIM"/>
<dbReference type="AlphaFoldDB" id="A0A0N4W4R8"/>
<feature type="transmembrane region" description="Helical" evidence="1">
    <location>
        <begin position="6"/>
        <end position="30"/>
    </location>
</feature>
<keyword evidence="4" id="KW-1185">Reference proteome</keyword>
<feature type="transmembrane region" description="Helical" evidence="1">
    <location>
        <begin position="127"/>
        <end position="149"/>
    </location>
</feature>
<gene>
    <name evidence="3" type="ORF">HPLM_LOCUS4897</name>
</gene>
<dbReference type="EMBL" id="UZAF01016265">
    <property type="protein sequence ID" value="VDO24270.1"/>
    <property type="molecule type" value="Genomic_DNA"/>
</dbReference>
<evidence type="ECO:0000313" key="3">
    <source>
        <dbReference type="EMBL" id="VDO24270.1"/>
    </source>
</evidence>
<dbReference type="WBParaSite" id="HPLM_0000490501-mRNA-1">
    <property type="protein sequence ID" value="HPLM_0000490501-mRNA-1"/>
    <property type="gene ID" value="HPLM_0000490501"/>
</dbReference>
<sequence>MDIQVVVYVANVVVYTVIISMDIAIFIVAIKTGEIARQLILWTIFLCMGMDIAVYLNTVLHDVPSFFLDTDIFKTAEQAYLSILILCCQWFTQLFALLVLSVLHFIAVFSPAKFRTLLPRHMQMINLGIVLIGILFTVPLFTPYCGYTYLVQGHFWYFDMSKPYTFMYWSVNLVLQVICAAVVACVDTIIIWRICMIRRVATKRKAFTSSTATIVCTA</sequence>
<dbReference type="OrthoDB" id="5829915at2759"/>
<protein>
    <submittedName>
        <fullName evidence="5">7TM_GPCR_Srx domain-containing protein</fullName>
    </submittedName>
</protein>
<organism evidence="5">
    <name type="scientific">Haemonchus placei</name>
    <name type="common">Barber's pole worm</name>
    <dbReference type="NCBI Taxonomy" id="6290"/>
    <lineage>
        <taxon>Eukaryota</taxon>
        <taxon>Metazoa</taxon>
        <taxon>Ecdysozoa</taxon>
        <taxon>Nematoda</taxon>
        <taxon>Chromadorea</taxon>
        <taxon>Rhabditida</taxon>
        <taxon>Rhabditina</taxon>
        <taxon>Rhabditomorpha</taxon>
        <taxon>Strongyloidea</taxon>
        <taxon>Trichostrongylidae</taxon>
        <taxon>Haemonchus</taxon>
    </lineage>
</organism>
<accession>A0A0N4W4R8</accession>
<dbReference type="InterPro" id="IPR019430">
    <property type="entry name" value="7TM_GPCR_serpentine_rcpt_Srx"/>
</dbReference>
<proteinExistence type="predicted"/>
<evidence type="ECO:0000313" key="5">
    <source>
        <dbReference type="WBParaSite" id="HPLM_0000490501-mRNA-1"/>
    </source>
</evidence>